<dbReference type="InterPro" id="IPR029044">
    <property type="entry name" value="Nucleotide-diphossugar_trans"/>
</dbReference>
<dbReference type="AlphaFoldDB" id="A0A0N4Z8T1"/>
<evidence type="ECO:0000256" key="1">
    <source>
        <dbReference type="SAM" id="Phobius"/>
    </source>
</evidence>
<name>A0A0N4Z8T1_PARTI</name>
<dbReference type="PANTHER" id="PTHR31562">
    <property type="entry name" value="PROTEIN CBG18972"/>
    <property type="match status" value="1"/>
</dbReference>
<keyword evidence="1" id="KW-1133">Transmembrane helix</keyword>
<protein>
    <submittedName>
        <fullName evidence="3">Glycosyltransferase</fullName>
    </submittedName>
</protein>
<feature type="transmembrane region" description="Helical" evidence="1">
    <location>
        <begin position="12"/>
        <end position="30"/>
    </location>
</feature>
<dbReference type="WBParaSite" id="PTRK_0000371500.1">
    <property type="protein sequence ID" value="PTRK_0000371500.1"/>
    <property type="gene ID" value="PTRK_0000371500"/>
</dbReference>
<organism evidence="2 3">
    <name type="scientific">Parastrongyloides trichosuri</name>
    <name type="common">Possum-specific nematode worm</name>
    <dbReference type="NCBI Taxonomy" id="131310"/>
    <lineage>
        <taxon>Eukaryota</taxon>
        <taxon>Metazoa</taxon>
        <taxon>Ecdysozoa</taxon>
        <taxon>Nematoda</taxon>
        <taxon>Chromadorea</taxon>
        <taxon>Rhabditida</taxon>
        <taxon>Tylenchina</taxon>
        <taxon>Panagrolaimomorpha</taxon>
        <taxon>Strongyloidoidea</taxon>
        <taxon>Strongyloididae</taxon>
        <taxon>Parastrongyloides</taxon>
    </lineage>
</organism>
<dbReference type="PANTHER" id="PTHR31562:SF4">
    <property type="entry name" value="DUF268 DOMAIN-CONTAINING PROTEIN-RELATED"/>
    <property type="match status" value="1"/>
</dbReference>
<keyword evidence="1" id="KW-0812">Transmembrane</keyword>
<dbReference type="Proteomes" id="UP000038045">
    <property type="component" value="Unplaced"/>
</dbReference>
<accession>A0A0N4Z8T1</accession>
<dbReference type="InterPro" id="IPR004988">
    <property type="entry name" value="DUF273"/>
</dbReference>
<dbReference type="Pfam" id="PF03314">
    <property type="entry name" value="DUF273"/>
    <property type="match status" value="1"/>
</dbReference>
<evidence type="ECO:0000313" key="2">
    <source>
        <dbReference type="Proteomes" id="UP000038045"/>
    </source>
</evidence>
<dbReference type="Gene3D" id="3.90.550.10">
    <property type="entry name" value="Spore Coat Polysaccharide Biosynthesis Protein SpsA, Chain A"/>
    <property type="match status" value="1"/>
</dbReference>
<proteinExistence type="predicted"/>
<evidence type="ECO:0000313" key="3">
    <source>
        <dbReference type="WBParaSite" id="PTRK_0000371500.1"/>
    </source>
</evidence>
<keyword evidence="1" id="KW-0472">Membrane</keyword>
<keyword evidence="2" id="KW-1185">Reference proteome</keyword>
<reference evidence="3" key="1">
    <citation type="submission" date="2017-02" db="UniProtKB">
        <authorList>
            <consortium name="WormBaseParasite"/>
        </authorList>
    </citation>
    <scope>IDENTIFICATION</scope>
</reference>
<sequence>MYRFLSVKKLFRTILTFIIILFFIILLTSLRKFTPNSHLLKLDKIPIKRSRIAIVMVMDELVEDEYTQAIRTLYCYTVHYRYSFIIINKKNNLKYFQQCVYRDFMFQRHCIISKFSYDKQHLYDYIIFIDGDVAVINPIQTIEKYLPKGKEEIIFYDRIYNKEISAGSYIMRNSKYSRDFLMFFANYDFKIPFTNDGRDNVALQSVFVDFVMDRRFLKEYDLCRWIWSTSIGFDTNMVVVSCMRWILEKYNESNDKNDYSSFDNGKLIILSKTSKRRWIRDTWLCDWKFCDDDFLLHGWKTSEIEKAVITFDKEFNPTTTTCLGEKFLSAWSYNDSSVVSCSEIDYSISLWIEYAIDNDIKDLNTSGILKLET</sequence>